<keyword evidence="2" id="KW-1185">Reference proteome</keyword>
<accession>A0A7R5KAQ9</accession>
<reference evidence="3" key="1">
    <citation type="submission" date="2025-08" db="UniProtKB">
        <authorList>
            <consortium name="RefSeq"/>
        </authorList>
    </citation>
    <scope>IDENTIFICATION</scope>
    <source>
        <tissue evidence="3">Muscle</tissue>
    </source>
</reference>
<organism evidence="2 3">
    <name type="scientific">Pipra filicauda</name>
    <name type="common">Wire-tailed manakin</name>
    <dbReference type="NCBI Taxonomy" id="649802"/>
    <lineage>
        <taxon>Eukaryota</taxon>
        <taxon>Metazoa</taxon>
        <taxon>Chordata</taxon>
        <taxon>Craniata</taxon>
        <taxon>Vertebrata</taxon>
        <taxon>Euteleostomi</taxon>
        <taxon>Archelosauria</taxon>
        <taxon>Archosauria</taxon>
        <taxon>Dinosauria</taxon>
        <taxon>Saurischia</taxon>
        <taxon>Theropoda</taxon>
        <taxon>Coelurosauria</taxon>
        <taxon>Aves</taxon>
        <taxon>Neognathae</taxon>
        <taxon>Neoaves</taxon>
        <taxon>Telluraves</taxon>
        <taxon>Australaves</taxon>
        <taxon>Passeriformes</taxon>
        <taxon>Pipridae</taxon>
        <taxon>Pipra</taxon>
    </lineage>
</organism>
<protein>
    <submittedName>
        <fullName evidence="3">Uncharacterized protein LOC113999636 isoform X3</fullName>
    </submittedName>
</protein>
<dbReference type="AlphaFoldDB" id="A0A7R5KAQ9"/>
<evidence type="ECO:0000256" key="1">
    <source>
        <dbReference type="SAM" id="MobiDB-lite"/>
    </source>
</evidence>
<evidence type="ECO:0000313" key="3">
    <source>
        <dbReference type="RefSeq" id="XP_039237510.1"/>
    </source>
</evidence>
<proteinExistence type="predicted"/>
<feature type="compositionally biased region" description="Polar residues" evidence="1">
    <location>
        <begin position="60"/>
        <end position="79"/>
    </location>
</feature>
<dbReference type="Proteomes" id="UP000504627">
    <property type="component" value="Unplaced"/>
</dbReference>
<sequence length="248" mass="27009">MTPENQLSRVFLSASTSKCISATVIYFPSPSLKLVSTSSQPGCHSSSRSDAPGRWDPSRSTRTRNQVFSSGTDRNTESSPTHLVATFHWRGGTGCAARTGLERGRRSKNSECWAVGGGRSLPSPKDVMLEKNRPGHLPQTPRRAEQTPGMEQEANQYPKPRLEAPGIPGRGCSGITNLTPGGLFLQIRDCGTNPLGSASLERGWTFPVVWILLILDRGGWNGQQKHREEGWRAGRAGFVRELPSGSEK</sequence>
<dbReference type="GeneID" id="113999636"/>
<feature type="region of interest" description="Disordered" evidence="1">
    <location>
        <begin position="123"/>
        <end position="164"/>
    </location>
</feature>
<feature type="region of interest" description="Disordered" evidence="1">
    <location>
        <begin position="37"/>
        <end position="79"/>
    </location>
</feature>
<name>A0A7R5KAQ9_9PASS</name>
<evidence type="ECO:0000313" key="2">
    <source>
        <dbReference type="Proteomes" id="UP000504627"/>
    </source>
</evidence>
<gene>
    <name evidence="3" type="primary">LOC113999636</name>
</gene>
<feature type="compositionally biased region" description="Polar residues" evidence="1">
    <location>
        <begin position="37"/>
        <end position="49"/>
    </location>
</feature>
<dbReference type="RefSeq" id="XP_039237510.1">
    <property type="nucleotide sequence ID" value="XM_039381576.1"/>
</dbReference>